<sequence>MVRIKTADGRIIHVQTGNPQTGTNTGRVPQTKHAQRKRLNALKEAYQNFISQTSAQLETEKESDELAEKLHQDKLERLEQQRGWNKLSDQGYRDGVKDLMEAKQQRKEAGKARRGFWKEMLKLTEDMEEEMDEREQILKEWKYDQVAAGKPETLYPDAVCSTFCTPKCLLGLKQGNKLDLDCPNVVSHRKGISGKHQISGAKLNDLVKQQLWREQDKYTNLECCGGCEESVPGQPERSRMGRFTLQPYGYTFLVKGYPYWWKRRAHHELDMFNRVESFHTNKDKLEKVLPFCFGLFDLPAPYPLPPETDASNWLHMDHLGYILLFSYGTVAGPKTCYPSPLFNEIMANKQLQTSVMGQYGIGFSKSKTGLSALWREGCLVAVGLDEGSIIRWRRFTKPGTRGKLERGEDSARRRVRRFRAKLLDFERRTEERKKRARERWVSITSSDNHDSAQLPDSLGNKLP</sequence>
<reference evidence="2" key="1">
    <citation type="submission" date="2023-06" db="EMBL/GenBank/DDBJ databases">
        <title>Genome-scale phylogeny and comparative genomics of the fungal order Sordariales.</title>
        <authorList>
            <consortium name="Lawrence Berkeley National Laboratory"/>
            <person name="Hensen N."/>
            <person name="Bonometti L."/>
            <person name="Westerberg I."/>
            <person name="Brannstrom I.O."/>
            <person name="Guillou S."/>
            <person name="Cros-Aarteil S."/>
            <person name="Calhoun S."/>
            <person name="Haridas S."/>
            <person name="Kuo A."/>
            <person name="Mondo S."/>
            <person name="Pangilinan J."/>
            <person name="Riley R."/>
            <person name="Labutti K."/>
            <person name="Andreopoulos B."/>
            <person name="Lipzen A."/>
            <person name="Chen C."/>
            <person name="Yanf M."/>
            <person name="Daum C."/>
            <person name="Ng V."/>
            <person name="Clum A."/>
            <person name="Steindorff A."/>
            <person name="Ohm R."/>
            <person name="Martin F."/>
            <person name="Silar P."/>
            <person name="Natvig D."/>
            <person name="Lalanne C."/>
            <person name="Gautier V."/>
            <person name="Ament-Velasquez S.L."/>
            <person name="Kruys A."/>
            <person name="Hutchinson M.I."/>
            <person name="Powell A.J."/>
            <person name="Barry K."/>
            <person name="Miller A.N."/>
            <person name="Grigoriev I.V."/>
            <person name="Debuchy R."/>
            <person name="Gladieux P."/>
            <person name="Thoren M.H."/>
            <person name="Johannesson H."/>
        </authorList>
    </citation>
    <scope>NUCLEOTIDE SEQUENCE</scope>
    <source>
        <strain evidence="2">CBS 307.81</strain>
    </source>
</reference>
<proteinExistence type="predicted"/>
<accession>A0AA39ZGT9</accession>
<dbReference type="EMBL" id="JAULSY010000027">
    <property type="protein sequence ID" value="KAK0670798.1"/>
    <property type="molecule type" value="Genomic_DNA"/>
</dbReference>
<protein>
    <submittedName>
        <fullName evidence="2">Uncharacterized protein</fullName>
    </submittedName>
</protein>
<evidence type="ECO:0000313" key="3">
    <source>
        <dbReference type="Proteomes" id="UP001174997"/>
    </source>
</evidence>
<feature type="region of interest" description="Disordered" evidence="1">
    <location>
        <begin position="428"/>
        <end position="463"/>
    </location>
</feature>
<evidence type="ECO:0000313" key="2">
    <source>
        <dbReference type="EMBL" id="KAK0670798.1"/>
    </source>
</evidence>
<name>A0AA39ZGT9_9PEZI</name>
<dbReference type="AlphaFoldDB" id="A0AA39ZGT9"/>
<dbReference type="Proteomes" id="UP001174997">
    <property type="component" value="Unassembled WGS sequence"/>
</dbReference>
<comment type="caution">
    <text evidence="2">The sequence shown here is derived from an EMBL/GenBank/DDBJ whole genome shotgun (WGS) entry which is preliminary data.</text>
</comment>
<gene>
    <name evidence="2" type="ORF">QBC41DRAFT_345172</name>
</gene>
<keyword evidence="3" id="KW-1185">Reference proteome</keyword>
<organism evidence="2 3">
    <name type="scientific">Cercophora samala</name>
    <dbReference type="NCBI Taxonomy" id="330535"/>
    <lineage>
        <taxon>Eukaryota</taxon>
        <taxon>Fungi</taxon>
        <taxon>Dikarya</taxon>
        <taxon>Ascomycota</taxon>
        <taxon>Pezizomycotina</taxon>
        <taxon>Sordariomycetes</taxon>
        <taxon>Sordariomycetidae</taxon>
        <taxon>Sordariales</taxon>
        <taxon>Lasiosphaeriaceae</taxon>
        <taxon>Cercophora</taxon>
    </lineage>
</organism>
<evidence type="ECO:0000256" key="1">
    <source>
        <dbReference type="SAM" id="MobiDB-lite"/>
    </source>
</evidence>